<name>A0AAU6PAU2_9NEOP</name>
<dbReference type="InterPro" id="IPR023415">
    <property type="entry name" value="LDLR_class-A_CS"/>
</dbReference>
<dbReference type="GO" id="GO:0043410">
    <property type="term" value="P:positive regulation of MAPK cascade"/>
    <property type="evidence" value="ECO:0007669"/>
    <property type="project" value="TreeGrafter"/>
</dbReference>
<dbReference type="AlphaFoldDB" id="A0AAU6PAU2"/>
<reference evidence="4" key="1">
    <citation type="journal article" date="2024" name="Sci. Rep.">
        <title>Phylogeny, envenomation syndrome, and membrane-permeabilising venom produced by Australia's 'electric' caterpillar Comana monomorpha (Lepidoptera: Limacodidae).</title>
        <authorList>
            <person name="Goudarzi M.H."/>
            <person name="Robinson S.D."/>
            <person name="Cardoso F.C."/>
            <person name="Mitchell M.L."/>
            <person name="Cook L.G."/>
            <person name="King G.F."/>
            <person name="Walker A.A."/>
        </authorList>
    </citation>
    <scope>NUCLEOTIDE SEQUENCE</scope>
    <source>
        <strain evidence="4">U_LCTX_10_Cm9</strain>
    </source>
</reference>
<dbReference type="PANTHER" id="PTHR21105">
    <property type="entry name" value="GH16255P"/>
    <property type="match status" value="1"/>
</dbReference>
<proteinExistence type="evidence at transcript level"/>
<evidence type="ECO:0000256" key="2">
    <source>
        <dbReference type="PROSITE-ProRule" id="PRU00124"/>
    </source>
</evidence>
<keyword evidence="1" id="KW-1015">Disulfide bond</keyword>
<protein>
    <submittedName>
        <fullName evidence="4">Venom peptide</fullName>
    </submittedName>
</protein>
<dbReference type="PROSITE" id="PS01209">
    <property type="entry name" value="LDLRA_1"/>
    <property type="match status" value="1"/>
</dbReference>
<evidence type="ECO:0000256" key="3">
    <source>
        <dbReference type="SAM" id="SignalP"/>
    </source>
</evidence>
<dbReference type="SUPFAM" id="SSF57424">
    <property type="entry name" value="LDL receptor-like module"/>
    <property type="match status" value="1"/>
</dbReference>
<dbReference type="GO" id="GO:0030297">
    <property type="term" value="F:transmembrane receptor protein tyrosine kinase activator activity"/>
    <property type="evidence" value="ECO:0007669"/>
    <property type="project" value="TreeGrafter"/>
</dbReference>
<dbReference type="GO" id="GO:0043195">
    <property type="term" value="C:terminal bouton"/>
    <property type="evidence" value="ECO:0007669"/>
    <property type="project" value="TreeGrafter"/>
</dbReference>
<comment type="caution">
    <text evidence="2">Lacks conserved residue(s) required for the propagation of feature annotation.</text>
</comment>
<feature type="signal peptide" evidence="3">
    <location>
        <begin position="1"/>
        <end position="19"/>
    </location>
</feature>
<dbReference type="PROSITE" id="PS50068">
    <property type="entry name" value="LDLRA_2"/>
    <property type="match status" value="1"/>
</dbReference>
<sequence>MNKISCLLLILSIIGIVYSDGPECSPEEDGTVRFACPTTDAQGRYRCIADHQICDATRDCPNGEEEDPKACMMFYKSANAHLNILADALLQMARDS</sequence>
<dbReference type="EMBL" id="PP480810">
    <property type="protein sequence ID" value="WXB20541.1"/>
    <property type="molecule type" value="mRNA"/>
</dbReference>
<organism evidence="4">
    <name type="scientific">Comana monomorpha</name>
    <dbReference type="NCBI Taxonomy" id="1555636"/>
    <lineage>
        <taxon>Eukaryota</taxon>
        <taxon>Metazoa</taxon>
        <taxon>Ecdysozoa</taxon>
        <taxon>Arthropoda</taxon>
        <taxon>Hexapoda</taxon>
        <taxon>Insecta</taxon>
        <taxon>Pterygota</taxon>
        <taxon>Neoptera</taxon>
        <taxon>Endopterygota</taxon>
        <taxon>Lepidoptera</taxon>
        <taxon>Glossata</taxon>
        <taxon>Ditrysia</taxon>
        <taxon>Zygaenoidea</taxon>
        <taxon>Limacodidae</taxon>
        <taxon>Comana</taxon>
    </lineage>
</organism>
<feature type="chain" id="PRO_5043705638" evidence="3">
    <location>
        <begin position="20"/>
        <end position="96"/>
    </location>
</feature>
<dbReference type="PANTHER" id="PTHR21105:SF0">
    <property type="entry name" value="GH16255P"/>
    <property type="match status" value="1"/>
</dbReference>
<dbReference type="InterPro" id="IPR036055">
    <property type="entry name" value="LDL_receptor-like_sf"/>
</dbReference>
<dbReference type="Gene3D" id="2.40.128.620">
    <property type="match status" value="1"/>
</dbReference>
<dbReference type="InterPro" id="IPR002172">
    <property type="entry name" value="LDrepeatLR_classA_rpt"/>
</dbReference>
<keyword evidence="3" id="KW-0732">Signal</keyword>
<evidence type="ECO:0000313" key="4">
    <source>
        <dbReference type="EMBL" id="WXB20541.1"/>
    </source>
</evidence>
<accession>A0AAU6PAU2</accession>
<evidence type="ECO:0000256" key="1">
    <source>
        <dbReference type="ARBA" id="ARBA00023157"/>
    </source>
</evidence>